<evidence type="ECO:0000313" key="2">
    <source>
        <dbReference type="EMBL" id="SUZ98599.1"/>
    </source>
</evidence>
<feature type="transmembrane region" description="Helical" evidence="1">
    <location>
        <begin position="154"/>
        <end position="172"/>
    </location>
</feature>
<feature type="transmembrane region" description="Helical" evidence="1">
    <location>
        <begin position="12"/>
        <end position="35"/>
    </location>
</feature>
<name>A0A381S570_9ZZZZ</name>
<reference evidence="2" key="1">
    <citation type="submission" date="2018-05" db="EMBL/GenBank/DDBJ databases">
        <authorList>
            <person name="Lanie J.A."/>
            <person name="Ng W.-L."/>
            <person name="Kazmierczak K.M."/>
            <person name="Andrzejewski T.M."/>
            <person name="Davidsen T.M."/>
            <person name="Wayne K.J."/>
            <person name="Tettelin H."/>
            <person name="Glass J.I."/>
            <person name="Rusch D."/>
            <person name="Podicherti R."/>
            <person name="Tsui H.-C.T."/>
            <person name="Winkler M.E."/>
        </authorList>
    </citation>
    <scope>NUCLEOTIDE SEQUENCE</scope>
</reference>
<accession>A0A381S570</accession>
<keyword evidence="1" id="KW-1133">Transmembrane helix</keyword>
<protein>
    <submittedName>
        <fullName evidence="2">Uncharacterized protein</fullName>
    </submittedName>
</protein>
<feature type="transmembrane region" description="Helical" evidence="1">
    <location>
        <begin position="41"/>
        <end position="64"/>
    </location>
</feature>
<keyword evidence="1" id="KW-0472">Membrane</keyword>
<keyword evidence="1" id="KW-0812">Transmembrane</keyword>
<evidence type="ECO:0000256" key="1">
    <source>
        <dbReference type="SAM" id="Phobius"/>
    </source>
</evidence>
<proteinExistence type="predicted"/>
<sequence>MLKSRKPSFLRIVTVLTGVIVVNVPIFLAASSIANQSSIDVIVFSSLAGVISAFLIATIVEWSVHRFAMHKGNRLPLIRIATELHHKAHHWVHVPPDRYLHSGQIKRPSVFAADKTKLCQTTLTSVLTTASHAAFYSLITAPIILLAWLATANIWFTALMATAAAVFIYLFIRIHDAVHHTGMSRLEYFRWFWFLDHHHYIHHIDNDANTNFLLPLGDLLMGTLRLELTKEESAKWPSYDEARSIIIDDKN</sequence>
<dbReference type="EMBL" id="UINC01002619">
    <property type="protein sequence ID" value="SUZ98599.1"/>
    <property type="molecule type" value="Genomic_DNA"/>
</dbReference>
<organism evidence="2">
    <name type="scientific">marine metagenome</name>
    <dbReference type="NCBI Taxonomy" id="408172"/>
    <lineage>
        <taxon>unclassified sequences</taxon>
        <taxon>metagenomes</taxon>
        <taxon>ecological metagenomes</taxon>
    </lineage>
</organism>
<feature type="transmembrane region" description="Helical" evidence="1">
    <location>
        <begin position="125"/>
        <end position="148"/>
    </location>
</feature>
<dbReference type="AlphaFoldDB" id="A0A381S570"/>
<gene>
    <name evidence="2" type="ORF">METZ01_LOCUS51453</name>
</gene>